<dbReference type="PANTHER" id="PTHR31618:SF8">
    <property type="entry name" value="MECHANOSENSITIVE ION CHANNEL PROTEIN"/>
    <property type="match status" value="1"/>
</dbReference>
<protein>
    <submittedName>
        <fullName evidence="5">Uncharacterized protein</fullName>
    </submittedName>
</protein>
<evidence type="ECO:0000313" key="6">
    <source>
        <dbReference type="Proteomes" id="UP000006729"/>
    </source>
</evidence>
<dbReference type="Proteomes" id="UP000006729">
    <property type="component" value="Chromosome 2"/>
</dbReference>
<gene>
    <name evidence="5" type="ORF">POPTR_002G015300</name>
</gene>
<organism evidence="5 6">
    <name type="scientific">Populus trichocarpa</name>
    <name type="common">Western balsam poplar</name>
    <name type="synonym">Populus balsamifera subsp. trichocarpa</name>
    <dbReference type="NCBI Taxonomy" id="3694"/>
    <lineage>
        <taxon>Eukaryota</taxon>
        <taxon>Viridiplantae</taxon>
        <taxon>Streptophyta</taxon>
        <taxon>Embryophyta</taxon>
        <taxon>Tracheophyta</taxon>
        <taxon>Spermatophyta</taxon>
        <taxon>Magnoliopsida</taxon>
        <taxon>eudicotyledons</taxon>
        <taxon>Gunneridae</taxon>
        <taxon>Pentapetalae</taxon>
        <taxon>rosids</taxon>
        <taxon>fabids</taxon>
        <taxon>Malpighiales</taxon>
        <taxon>Salicaceae</taxon>
        <taxon>Saliceae</taxon>
        <taxon>Populus</taxon>
    </lineage>
</organism>
<proteinExistence type="inferred from homology"/>
<sequence length="311" mass="35459">MVLRLKQQPEHLEEETQTHKLLCTMRGIVTWHSPLVRLTRMNKSLSTSTMLISEIPSSKVKGSSKKFEVSFEGVFNEAFQQRSKDLANQPSFGAFEQNSWRLVVNKIGRLVSGWGIKLVVIFNEHNFLLRKRVLYFVYGLRGAVQSSLWLGLSLLIWHFAFHHEVEESKSKILLYGTKILVCLFIGTVIWLLETLLVKALASSFHVNAFFDRIQEALFNQYVIETLSGPPLFERRSTKEEEGTVAEVQQVRNSGSTSPAPGELKETFLATKLQRCTTVGKKPRFSRTMPSKKDEEISIDNLQNLNQKNISA</sequence>
<dbReference type="AlphaFoldDB" id="A0A2K2BBU4"/>
<reference evidence="5 6" key="1">
    <citation type="journal article" date="2006" name="Science">
        <title>The genome of black cottonwood, Populus trichocarpa (Torr. &amp; Gray).</title>
        <authorList>
            <person name="Tuskan G.A."/>
            <person name="Difazio S."/>
            <person name="Jansson S."/>
            <person name="Bohlmann J."/>
            <person name="Grigoriev I."/>
            <person name="Hellsten U."/>
            <person name="Putnam N."/>
            <person name="Ralph S."/>
            <person name="Rombauts S."/>
            <person name="Salamov A."/>
            <person name="Schein J."/>
            <person name="Sterck L."/>
            <person name="Aerts A."/>
            <person name="Bhalerao R.R."/>
            <person name="Bhalerao R.P."/>
            <person name="Blaudez D."/>
            <person name="Boerjan W."/>
            <person name="Brun A."/>
            <person name="Brunner A."/>
            <person name="Busov V."/>
            <person name="Campbell M."/>
            <person name="Carlson J."/>
            <person name="Chalot M."/>
            <person name="Chapman J."/>
            <person name="Chen G.L."/>
            <person name="Cooper D."/>
            <person name="Coutinho P.M."/>
            <person name="Couturier J."/>
            <person name="Covert S."/>
            <person name="Cronk Q."/>
            <person name="Cunningham R."/>
            <person name="Davis J."/>
            <person name="Degroeve S."/>
            <person name="Dejardin A."/>
            <person name="Depamphilis C."/>
            <person name="Detter J."/>
            <person name="Dirks B."/>
            <person name="Dubchak I."/>
            <person name="Duplessis S."/>
            <person name="Ehlting J."/>
            <person name="Ellis B."/>
            <person name="Gendler K."/>
            <person name="Goodstein D."/>
            <person name="Gribskov M."/>
            <person name="Grimwood J."/>
            <person name="Groover A."/>
            <person name="Gunter L."/>
            <person name="Hamberger B."/>
            <person name="Heinze B."/>
            <person name="Helariutta Y."/>
            <person name="Henrissat B."/>
            <person name="Holligan D."/>
            <person name="Holt R."/>
            <person name="Huang W."/>
            <person name="Islam-Faridi N."/>
            <person name="Jones S."/>
            <person name="Jones-Rhoades M."/>
            <person name="Jorgensen R."/>
            <person name="Joshi C."/>
            <person name="Kangasjarvi J."/>
            <person name="Karlsson J."/>
            <person name="Kelleher C."/>
            <person name="Kirkpatrick R."/>
            <person name="Kirst M."/>
            <person name="Kohler A."/>
            <person name="Kalluri U."/>
            <person name="Larimer F."/>
            <person name="Leebens-Mack J."/>
            <person name="Leple J.C."/>
            <person name="Locascio P."/>
            <person name="Lou Y."/>
            <person name="Lucas S."/>
            <person name="Martin F."/>
            <person name="Montanini B."/>
            <person name="Napoli C."/>
            <person name="Nelson D.R."/>
            <person name="Nelson C."/>
            <person name="Nieminen K."/>
            <person name="Nilsson O."/>
            <person name="Pereda V."/>
            <person name="Peter G."/>
            <person name="Philippe R."/>
            <person name="Pilate G."/>
            <person name="Poliakov A."/>
            <person name="Razumovskaya J."/>
            <person name="Richardson P."/>
            <person name="Rinaldi C."/>
            <person name="Ritland K."/>
            <person name="Rouze P."/>
            <person name="Ryaboy D."/>
            <person name="Schmutz J."/>
            <person name="Schrader J."/>
            <person name="Segerman B."/>
            <person name="Shin H."/>
            <person name="Siddiqui A."/>
            <person name="Sterky F."/>
            <person name="Terry A."/>
            <person name="Tsai C.J."/>
            <person name="Uberbacher E."/>
            <person name="Unneberg P."/>
            <person name="Vahala J."/>
            <person name="Wall K."/>
            <person name="Wessler S."/>
            <person name="Yang G."/>
            <person name="Yin T."/>
            <person name="Douglas C."/>
            <person name="Marra M."/>
            <person name="Sandberg G."/>
            <person name="Van de Peer Y."/>
            <person name="Rokhsar D."/>
        </authorList>
    </citation>
    <scope>NUCLEOTIDE SEQUENCE [LARGE SCALE GENOMIC DNA]</scope>
    <source>
        <strain evidence="6">cv. Nisqually</strain>
    </source>
</reference>
<feature type="transmembrane region" description="Helical" evidence="4">
    <location>
        <begin position="172"/>
        <end position="192"/>
    </location>
</feature>
<name>A0A2K2BBU4_POPTR</name>
<feature type="region of interest" description="Disordered" evidence="3">
    <location>
        <begin position="238"/>
        <end position="261"/>
    </location>
</feature>
<dbReference type="GO" id="GO:0006820">
    <property type="term" value="P:monoatomic anion transport"/>
    <property type="evidence" value="ECO:0000318"/>
    <property type="project" value="GO_Central"/>
</dbReference>
<evidence type="ECO:0000313" key="5">
    <source>
        <dbReference type="EMBL" id="PNT47249.1"/>
    </source>
</evidence>
<evidence type="ECO:0000256" key="4">
    <source>
        <dbReference type="SAM" id="Phobius"/>
    </source>
</evidence>
<feature type="transmembrane region" description="Helical" evidence="4">
    <location>
        <begin position="133"/>
        <end position="160"/>
    </location>
</feature>
<feature type="compositionally biased region" description="Polar residues" evidence="3">
    <location>
        <begin position="249"/>
        <end position="258"/>
    </location>
</feature>
<keyword evidence="4" id="KW-0472">Membrane</keyword>
<evidence type="ECO:0000256" key="1">
    <source>
        <dbReference type="ARBA" id="ARBA00004141"/>
    </source>
</evidence>
<evidence type="ECO:0000256" key="2">
    <source>
        <dbReference type="ARBA" id="ARBA00008017"/>
    </source>
</evidence>
<comment type="similarity">
    <text evidence="2">Belongs to the MscS (TC 1.A.23) family.</text>
</comment>
<dbReference type="GO" id="GO:0005886">
    <property type="term" value="C:plasma membrane"/>
    <property type="evidence" value="ECO:0000318"/>
    <property type="project" value="GO_Central"/>
</dbReference>
<dbReference type="InterPro" id="IPR016688">
    <property type="entry name" value="MscS-like_plants/fungi"/>
</dbReference>
<keyword evidence="4" id="KW-0812">Transmembrane</keyword>
<dbReference type="InParanoid" id="A0A2K2BBU4"/>
<dbReference type="PANTHER" id="PTHR31618">
    <property type="entry name" value="MECHANOSENSITIVE ION CHANNEL PROTEIN 5"/>
    <property type="match status" value="1"/>
</dbReference>
<evidence type="ECO:0000256" key="3">
    <source>
        <dbReference type="SAM" id="MobiDB-lite"/>
    </source>
</evidence>
<dbReference type="GO" id="GO:0008381">
    <property type="term" value="F:mechanosensitive monoatomic ion channel activity"/>
    <property type="evidence" value="ECO:0000318"/>
    <property type="project" value="GO_Central"/>
</dbReference>
<dbReference type="EMBL" id="CM009291">
    <property type="protein sequence ID" value="PNT47249.1"/>
    <property type="molecule type" value="Genomic_DNA"/>
</dbReference>
<dbReference type="STRING" id="3694.A0A2K2BBU4"/>
<keyword evidence="4" id="KW-1133">Transmembrane helix</keyword>
<keyword evidence="6" id="KW-1185">Reference proteome</keyword>
<comment type="subcellular location">
    <subcellularLocation>
        <location evidence="1">Membrane</location>
        <topology evidence="1">Multi-pass membrane protein</topology>
    </subcellularLocation>
</comment>
<accession>A0A2K2BBU4</accession>